<evidence type="ECO:0000313" key="1">
    <source>
        <dbReference type="EMBL" id="AGC01614.1"/>
    </source>
</evidence>
<dbReference type="RefSeq" id="YP_007354050.1">
    <property type="nucleotide sequence ID" value="NC_020104.1"/>
</dbReference>
<dbReference type="OrthoDB" id="32217at10239"/>
<name>L7RB30_9VIRU</name>
<dbReference type="GeneID" id="14445981"/>
<dbReference type="KEGG" id="vg:14445981"/>
<organism evidence="1 2">
    <name type="scientific">Acanthamoeba polyphaga moumouvirus</name>
    <dbReference type="NCBI Taxonomy" id="1269028"/>
    <lineage>
        <taxon>Viruses</taxon>
        <taxon>Varidnaviria</taxon>
        <taxon>Bamfordvirae</taxon>
        <taxon>Nucleocytoviricota</taxon>
        <taxon>Megaviricetes</taxon>
        <taxon>Imitervirales</taxon>
        <taxon>Mimiviridae</taxon>
        <taxon>Megamimivirinae</taxon>
        <taxon>Moumouvirus</taxon>
    </lineage>
</organism>
<gene>
    <name evidence="1" type="ORF">Moumou_00066</name>
</gene>
<dbReference type="EMBL" id="JX962719">
    <property type="protein sequence ID" value="AGC01614.1"/>
    <property type="molecule type" value="Genomic_DNA"/>
</dbReference>
<evidence type="ECO:0000313" key="2">
    <source>
        <dbReference type="Proteomes" id="UP000201640"/>
    </source>
</evidence>
<dbReference type="Proteomes" id="UP000201640">
    <property type="component" value="Segment"/>
</dbReference>
<reference evidence="1 2" key="1">
    <citation type="journal article" date="2012" name="Genome Biol. Evol.">
        <title>Related Giant Viruses in Distant Locations and Different Habitats: Acanthamoeba polyphaga moumouvirus Represents a Third Lineage of the Mimiviridae That Is Close to the Megavirus Lineage.</title>
        <authorList>
            <person name="Yoosuf N."/>
            <person name="Yutin N."/>
            <person name="Colson P."/>
            <person name="Shabalina S.A."/>
            <person name="Pagnier I."/>
            <person name="Robert C."/>
            <person name="Azza S."/>
            <person name="Klose T."/>
            <person name="Wong J."/>
            <person name="Rossmann M.G."/>
            <person name="La Scola B."/>
            <person name="Raoult D."/>
            <person name="Koonin E.V."/>
        </authorList>
    </citation>
    <scope>NUCLEOTIDE SEQUENCE [LARGE SCALE GENOMIC DNA]</scope>
    <source>
        <strain evidence="1 2">M10A</strain>
    </source>
</reference>
<proteinExistence type="predicted"/>
<keyword evidence="2" id="KW-1185">Reference proteome</keyword>
<accession>L7RB30</accession>
<sequence>MESDNLIISFVDCDEKYSIPIKKIKEYPDSYFMAHINFTKELDCLIEVCTYEEFKNIYDFIMTDQIELSDYIRNSTLLDYFGIKNDLINNILPIIDKQYQKIYKFIKGPFSNPNDKYFMVRDFDEYIEHKKLFSSHEHIIPFQYINRSYDIIGHLGFDNYFLDALFIGNGELCDFGSIYFGKNNKIKKCVFKKFKNDDYTPKGLTFDWLSGISCGDIKSFYKNFDQCKYDNQYSRHCFWNMEKNFGNEIEYITCGMTSIYFEDDNNCTCEWIPKNIESLEKISETYKHLNISYDFKLPNYSLKEFNIREDLCKGKYAPISQYIIYYSFHPENCLDKDPVMYKITVNSYFGFVNLAP</sequence>
<protein>
    <submittedName>
        <fullName evidence="1">Uncharacterized protein</fullName>
    </submittedName>
</protein>